<keyword evidence="2" id="KW-1133">Transmembrane helix</keyword>
<organism evidence="3 4">
    <name type="scientific">Brassica carinata</name>
    <name type="common">Ethiopian mustard</name>
    <name type="synonym">Abyssinian cabbage</name>
    <dbReference type="NCBI Taxonomy" id="52824"/>
    <lineage>
        <taxon>Eukaryota</taxon>
        <taxon>Viridiplantae</taxon>
        <taxon>Streptophyta</taxon>
        <taxon>Embryophyta</taxon>
        <taxon>Tracheophyta</taxon>
        <taxon>Spermatophyta</taxon>
        <taxon>Magnoliopsida</taxon>
        <taxon>eudicotyledons</taxon>
        <taxon>Gunneridae</taxon>
        <taxon>Pentapetalae</taxon>
        <taxon>rosids</taxon>
        <taxon>malvids</taxon>
        <taxon>Brassicales</taxon>
        <taxon>Brassicaceae</taxon>
        <taxon>Brassiceae</taxon>
        <taxon>Brassica</taxon>
    </lineage>
</organism>
<evidence type="ECO:0000256" key="1">
    <source>
        <dbReference type="SAM" id="MobiDB-lite"/>
    </source>
</evidence>
<sequence>MAYNKKHVKIGLWPEKEEKEKKYSKNREALKLTVPTFLLFCSICLIFLILLSPFTSPPQTSFTASSLRARATKTSPSTSTIFPKSLTPTSSKTADT</sequence>
<name>A0A8X7PLC2_BRACI</name>
<keyword evidence="2" id="KW-0472">Membrane</keyword>
<reference evidence="3 4" key="1">
    <citation type="submission" date="2020-02" db="EMBL/GenBank/DDBJ databases">
        <authorList>
            <person name="Ma Q."/>
            <person name="Huang Y."/>
            <person name="Song X."/>
            <person name="Pei D."/>
        </authorList>
    </citation>
    <scope>NUCLEOTIDE SEQUENCE [LARGE SCALE GENOMIC DNA]</scope>
    <source>
        <strain evidence="3">Sxm20200214</strain>
        <tissue evidence="3">Leaf</tissue>
    </source>
</reference>
<dbReference type="EMBL" id="JAAMPC010000016">
    <property type="protein sequence ID" value="KAG2253610.1"/>
    <property type="molecule type" value="Genomic_DNA"/>
</dbReference>
<gene>
    <name evidence="3" type="ORF">Bca52824_083746</name>
</gene>
<feature type="transmembrane region" description="Helical" evidence="2">
    <location>
        <begin position="29"/>
        <end position="51"/>
    </location>
</feature>
<evidence type="ECO:0000313" key="3">
    <source>
        <dbReference type="EMBL" id="KAG2253610.1"/>
    </source>
</evidence>
<proteinExistence type="predicted"/>
<keyword evidence="2" id="KW-0812">Transmembrane</keyword>
<evidence type="ECO:0000313" key="4">
    <source>
        <dbReference type="Proteomes" id="UP000886595"/>
    </source>
</evidence>
<comment type="caution">
    <text evidence="3">The sequence shown here is derived from an EMBL/GenBank/DDBJ whole genome shotgun (WGS) entry which is preliminary data.</text>
</comment>
<keyword evidence="4" id="KW-1185">Reference proteome</keyword>
<accession>A0A8X7PLC2</accession>
<evidence type="ECO:0000256" key="2">
    <source>
        <dbReference type="SAM" id="Phobius"/>
    </source>
</evidence>
<dbReference type="Proteomes" id="UP000886595">
    <property type="component" value="Unassembled WGS sequence"/>
</dbReference>
<protein>
    <submittedName>
        <fullName evidence="3">Uncharacterized protein</fullName>
    </submittedName>
</protein>
<feature type="region of interest" description="Disordered" evidence="1">
    <location>
        <begin position="65"/>
        <end position="96"/>
    </location>
</feature>
<dbReference type="AlphaFoldDB" id="A0A8X7PLC2"/>